<keyword evidence="2" id="KW-0812">Transmembrane</keyword>
<dbReference type="EMBL" id="BGZK01000259">
    <property type="protein sequence ID" value="GBP32413.1"/>
    <property type="molecule type" value="Genomic_DNA"/>
</dbReference>
<reference evidence="3 4" key="1">
    <citation type="journal article" date="2019" name="Commun. Biol.">
        <title>The bagworm genome reveals a unique fibroin gene that provides high tensile strength.</title>
        <authorList>
            <person name="Kono N."/>
            <person name="Nakamura H."/>
            <person name="Ohtoshi R."/>
            <person name="Tomita M."/>
            <person name="Numata K."/>
            <person name="Arakawa K."/>
        </authorList>
    </citation>
    <scope>NUCLEOTIDE SEQUENCE [LARGE SCALE GENOMIC DNA]</scope>
</reference>
<gene>
    <name evidence="3" type="ORF">EVAR_81220_1</name>
</gene>
<dbReference type="OrthoDB" id="6927247at2759"/>
<evidence type="ECO:0000313" key="3">
    <source>
        <dbReference type="EMBL" id="GBP32413.1"/>
    </source>
</evidence>
<feature type="transmembrane region" description="Helical" evidence="2">
    <location>
        <begin position="61"/>
        <end position="79"/>
    </location>
</feature>
<feature type="region of interest" description="Disordered" evidence="1">
    <location>
        <begin position="249"/>
        <end position="283"/>
    </location>
</feature>
<accession>A0A4C1V0X9</accession>
<evidence type="ECO:0000313" key="4">
    <source>
        <dbReference type="Proteomes" id="UP000299102"/>
    </source>
</evidence>
<comment type="caution">
    <text evidence="3">The sequence shown here is derived from an EMBL/GenBank/DDBJ whole genome shotgun (WGS) entry which is preliminary data.</text>
</comment>
<organism evidence="3 4">
    <name type="scientific">Eumeta variegata</name>
    <name type="common">Bagworm moth</name>
    <name type="synonym">Eumeta japonica</name>
    <dbReference type="NCBI Taxonomy" id="151549"/>
    <lineage>
        <taxon>Eukaryota</taxon>
        <taxon>Metazoa</taxon>
        <taxon>Ecdysozoa</taxon>
        <taxon>Arthropoda</taxon>
        <taxon>Hexapoda</taxon>
        <taxon>Insecta</taxon>
        <taxon>Pterygota</taxon>
        <taxon>Neoptera</taxon>
        <taxon>Endopterygota</taxon>
        <taxon>Lepidoptera</taxon>
        <taxon>Glossata</taxon>
        <taxon>Ditrysia</taxon>
        <taxon>Tineoidea</taxon>
        <taxon>Psychidae</taxon>
        <taxon>Oiketicinae</taxon>
        <taxon>Eumeta</taxon>
    </lineage>
</organism>
<dbReference type="AlphaFoldDB" id="A0A4C1V0X9"/>
<proteinExistence type="predicted"/>
<feature type="transmembrane region" description="Helical" evidence="2">
    <location>
        <begin position="85"/>
        <end position="109"/>
    </location>
</feature>
<name>A0A4C1V0X9_EUMVA</name>
<keyword evidence="2" id="KW-1133">Transmembrane helix</keyword>
<keyword evidence="4" id="KW-1185">Reference proteome</keyword>
<protein>
    <submittedName>
        <fullName evidence="3">Uncharacterized protein</fullName>
    </submittedName>
</protein>
<dbReference type="Proteomes" id="UP000299102">
    <property type="component" value="Unassembled WGS sequence"/>
</dbReference>
<feature type="compositionally biased region" description="Basic and acidic residues" evidence="1">
    <location>
        <begin position="265"/>
        <end position="282"/>
    </location>
</feature>
<evidence type="ECO:0000256" key="1">
    <source>
        <dbReference type="SAM" id="MobiDB-lite"/>
    </source>
</evidence>
<keyword evidence="2" id="KW-0472">Membrane</keyword>
<sequence length="298" mass="33850">MIGICSFSVHYEEDILDINYPIRITPISAELTLANYCLQLLANVILIYGAHKKIVLCLKIFYYYALSTIGAVLILEIVECTRVEFFVILELVMLTFTVLCVQIYAVLLVRSLLIKLESSNSHHFNNQLHEIVIGERKIDSDISENEYIKTIDALPERAFLLSNANSLTSLETLCEKKHHTAWDLGTNEECLEFATPNLRVSTLARRVIWSGFGGSGLYDQWIRSVRISGCQAYLLTLVRSLYIELEKSDTHQPGNEPPEIVMDESEMHSDVSNNETDKRRNDTSCLQDADISCQTILH</sequence>
<evidence type="ECO:0000256" key="2">
    <source>
        <dbReference type="SAM" id="Phobius"/>
    </source>
</evidence>
<feature type="transmembrane region" description="Helical" evidence="2">
    <location>
        <begin position="33"/>
        <end position="49"/>
    </location>
</feature>